<dbReference type="EMBL" id="JAATJS010000003">
    <property type="protein sequence ID" value="NIX76865.1"/>
    <property type="molecule type" value="Genomic_DNA"/>
</dbReference>
<dbReference type="InterPro" id="IPR036380">
    <property type="entry name" value="Isochorismatase-like_sf"/>
</dbReference>
<dbReference type="SUPFAM" id="SSF52499">
    <property type="entry name" value="Isochorismatase-like hydrolases"/>
    <property type="match status" value="1"/>
</dbReference>
<dbReference type="InterPro" id="IPR050993">
    <property type="entry name" value="Isochorismatase_domain"/>
</dbReference>
<dbReference type="PANTHER" id="PTHR14119">
    <property type="entry name" value="HYDROLASE"/>
    <property type="match status" value="1"/>
</dbReference>
<name>A0ABX0VD26_9HYPH</name>
<evidence type="ECO:0000313" key="2">
    <source>
        <dbReference type="EMBL" id="NIX76865.1"/>
    </source>
</evidence>
<dbReference type="RefSeq" id="WP_167672774.1">
    <property type="nucleotide sequence ID" value="NZ_JAATJS010000003.1"/>
</dbReference>
<protein>
    <submittedName>
        <fullName evidence="2">Isochorismatase family protein</fullName>
    </submittedName>
</protein>
<organism evidence="2 3">
    <name type="scientific">Microvirga terricola</name>
    <dbReference type="NCBI Taxonomy" id="2719797"/>
    <lineage>
        <taxon>Bacteria</taxon>
        <taxon>Pseudomonadati</taxon>
        <taxon>Pseudomonadota</taxon>
        <taxon>Alphaproteobacteria</taxon>
        <taxon>Hyphomicrobiales</taxon>
        <taxon>Methylobacteriaceae</taxon>
        <taxon>Microvirga</taxon>
    </lineage>
</organism>
<keyword evidence="3" id="KW-1185">Reference proteome</keyword>
<dbReference type="InterPro" id="IPR000868">
    <property type="entry name" value="Isochorismatase-like_dom"/>
</dbReference>
<comment type="caution">
    <text evidence="2">The sequence shown here is derived from an EMBL/GenBank/DDBJ whole genome shotgun (WGS) entry which is preliminary data.</text>
</comment>
<dbReference type="Pfam" id="PF00857">
    <property type="entry name" value="Isochorismatase"/>
    <property type="match status" value="1"/>
</dbReference>
<gene>
    <name evidence="2" type="ORF">HB375_09585</name>
</gene>
<dbReference type="Gene3D" id="3.40.50.850">
    <property type="entry name" value="Isochorismatase-like"/>
    <property type="match status" value="1"/>
</dbReference>
<evidence type="ECO:0000313" key="3">
    <source>
        <dbReference type="Proteomes" id="UP000707352"/>
    </source>
</evidence>
<dbReference type="Proteomes" id="UP000707352">
    <property type="component" value="Unassembled WGS sequence"/>
</dbReference>
<accession>A0ABX0VD26</accession>
<sequence>MLLDAARSQLLVVDLQMRLLPAILESEKVIERTKVLLQAAGRLGVPVTVTEQYPRGLGSTVPAIADALPIETIILPKTSFSAAGDPAIAAHVAALRGQGRDQLLICGTEAHVCVLQSALGFRESGLHVFTIGDAISSRAAHSIDATRGRLLHAGCHWVTMEMVVFEWLEQAGTEDFRTLSPLLK</sequence>
<evidence type="ECO:0000259" key="1">
    <source>
        <dbReference type="Pfam" id="PF00857"/>
    </source>
</evidence>
<reference evidence="2 3" key="1">
    <citation type="submission" date="2020-03" db="EMBL/GenBank/DDBJ databases">
        <title>The genome sequence of Microvirga sp. c23x22.</title>
        <authorList>
            <person name="Zhang X."/>
        </authorList>
    </citation>
    <scope>NUCLEOTIDE SEQUENCE [LARGE SCALE GENOMIC DNA]</scope>
    <source>
        <strain evidence="3">c23x22</strain>
    </source>
</reference>
<feature type="domain" description="Isochorismatase-like" evidence="1">
    <location>
        <begin position="9"/>
        <end position="158"/>
    </location>
</feature>
<dbReference type="PANTHER" id="PTHR14119:SF3">
    <property type="entry name" value="ISOCHORISMATASE DOMAIN-CONTAINING PROTEIN 2"/>
    <property type="match status" value="1"/>
</dbReference>
<proteinExistence type="predicted"/>